<comment type="caution">
    <text evidence="2">The sequence shown here is derived from an EMBL/GenBank/DDBJ whole genome shotgun (WGS) entry which is preliminary data.</text>
</comment>
<name>F9Q6U5_9PAST</name>
<dbReference type="STRING" id="1035188.HMPREF9952_2361"/>
<reference evidence="2 3" key="1">
    <citation type="submission" date="2011-07" db="EMBL/GenBank/DDBJ databases">
        <authorList>
            <person name="Harkins D.M."/>
            <person name="Madupu R."/>
            <person name="Durkin A.S."/>
            <person name="Torralba M."/>
            <person name="Methe B."/>
            <person name="Sutton G.G."/>
            <person name="Nelson K.E."/>
        </authorList>
    </citation>
    <scope>NUCLEOTIDE SEQUENCE [LARGE SCALE GENOMIC DNA]</scope>
    <source>
        <strain evidence="2 3">HK 85</strain>
    </source>
</reference>
<sequence>MLTQTNLIFAVVFGLLIVASTIGKLLAQKYGEENSTITNLVARINAWWVMTGVLFIAFLFGRIGATILFS</sequence>
<evidence type="ECO:0000313" key="2">
    <source>
        <dbReference type="EMBL" id="EGV07305.1"/>
    </source>
</evidence>
<dbReference type="EMBL" id="AFUV01000004">
    <property type="protein sequence ID" value="EGV07305.1"/>
    <property type="molecule type" value="Genomic_DNA"/>
</dbReference>
<protein>
    <submittedName>
        <fullName evidence="2">Conserved domain protein</fullName>
    </submittedName>
</protein>
<dbReference type="AlphaFoldDB" id="F9Q6U5"/>
<keyword evidence="1" id="KW-0472">Membrane</keyword>
<keyword evidence="1" id="KW-0812">Transmembrane</keyword>
<evidence type="ECO:0000256" key="1">
    <source>
        <dbReference type="SAM" id="Phobius"/>
    </source>
</evidence>
<keyword evidence="1" id="KW-1133">Transmembrane helix</keyword>
<dbReference type="Proteomes" id="UP000006235">
    <property type="component" value="Unassembled WGS sequence"/>
</dbReference>
<gene>
    <name evidence="2" type="ORF">HMPREF9952_2361</name>
</gene>
<evidence type="ECO:0000313" key="3">
    <source>
        <dbReference type="Proteomes" id="UP000006235"/>
    </source>
</evidence>
<feature type="transmembrane region" description="Helical" evidence="1">
    <location>
        <begin position="47"/>
        <end position="69"/>
    </location>
</feature>
<feature type="transmembrane region" description="Helical" evidence="1">
    <location>
        <begin position="7"/>
        <end position="27"/>
    </location>
</feature>
<proteinExistence type="predicted"/>
<accession>F9Q6U5</accession>
<organism evidence="2 3">
    <name type="scientific">Haemophilus pittmaniae HK 85</name>
    <dbReference type="NCBI Taxonomy" id="1035188"/>
    <lineage>
        <taxon>Bacteria</taxon>
        <taxon>Pseudomonadati</taxon>
        <taxon>Pseudomonadota</taxon>
        <taxon>Gammaproteobacteria</taxon>
        <taxon>Pasteurellales</taxon>
        <taxon>Pasteurellaceae</taxon>
        <taxon>Haemophilus</taxon>
    </lineage>
</organism>